<evidence type="ECO:0000256" key="5">
    <source>
        <dbReference type="ARBA" id="ARBA00022989"/>
    </source>
</evidence>
<evidence type="ECO:0000313" key="9">
    <source>
        <dbReference type="EMBL" id="MXN18784.1"/>
    </source>
</evidence>
<keyword evidence="4 7" id="KW-0812">Transmembrane</keyword>
<dbReference type="GO" id="GO:0055085">
    <property type="term" value="P:transmembrane transport"/>
    <property type="evidence" value="ECO:0007669"/>
    <property type="project" value="InterPro"/>
</dbReference>
<keyword evidence="3" id="KW-1003">Cell membrane</keyword>
<comment type="subcellular location">
    <subcellularLocation>
        <location evidence="1 7">Cell membrane</location>
        <topology evidence="1 7">Multi-pass membrane protein</topology>
    </subcellularLocation>
</comment>
<feature type="transmembrane region" description="Helical" evidence="7">
    <location>
        <begin position="201"/>
        <end position="222"/>
    </location>
</feature>
<proteinExistence type="inferred from homology"/>
<sequence length="273" mass="29726">MTSRLLSPLRWIFMGLVLLWLLASFAAPLVAPFTPNEIVGSAWSGTFWQATSEHKGMILGADQLGRDLFTRLLYGTRNTMMVALAATVLCFVIGIFLGFWAAIARGAIDMVLSRIVDLIIAIPSLILTLLVITATGPSTPVLIIVIAIIEATRVFRLARLTGMNITTLEFFETARLRGESKLWLMTREILPNVVRPMVTEFGLRFCFVFLFIASLSFLGLGVQPPIADLGSMVRDNAPALTFGVLAPFFPAGVIAAMAIAMNFASDAATDKIR</sequence>
<feature type="transmembrane region" description="Helical" evidence="7">
    <location>
        <begin position="141"/>
        <end position="158"/>
    </location>
</feature>
<feature type="transmembrane region" description="Helical" evidence="7">
    <location>
        <begin position="115"/>
        <end position="135"/>
    </location>
</feature>
<evidence type="ECO:0000256" key="6">
    <source>
        <dbReference type="ARBA" id="ARBA00023136"/>
    </source>
</evidence>
<dbReference type="AlphaFoldDB" id="A0A6L7G348"/>
<evidence type="ECO:0000256" key="7">
    <source>
        <dbReference type="RuleBase" id="RU363032"/>
    </source>
</evidence>
<dbReference type="Pfam" id="PF00528">
    <property type="entry name" value="BPD_transp_1"/>
    <property type="match status" value="1"/>
</dbReference>
<dbReference type="Gene3D" id="1.10.3720.10">
    <property type="entry name" value="MetI-like"/>
    <property type="match status" value="1"/>
</dbReference>
<accession>A0A6L7G348</accession>
<keyword evidence="10" id="KW-1185">Reference proteome</keyword>
<feature type="domain" description="ABC transmembrane type-1" evidence="8">
    <location>
        <begin position="76"/>
        <end position="265"/>
    </location>
</feature>
<reference evidence="9 10" key="1">
    <citation type="submission" date="2019-12" db="EMBL/GenBank/DDBJ databases">
        <authorList>
            <person name="Li M."/>
        </authorList>
    </citation>
    <scope>NUCLEOTIDE SEQUENCE [LARGE SCALE GENOMIC DNA]</scope>
    <source>
        <strain evidence="9 10">GBMRC 2024</strain>
    </source>
</reference>
<keyword evidence="5 7" id="KW-1133">Transmembrane helix</keyword>
<feature type="transmembrane region" description="Helical" evidence="7">
    <location>
        <begin position="242"/>
        <end position="264"/>
    </location>
</feature>
<gene>
    <name evidence="9" type="ORF">GR170_13115</name>
</gene>
<evidence type="ECO:0000256" key="4">
    <source>
        <dbReference type="ARBA" id="ARBA00022692"/>
    </source>
</evidence>
<evidence type="ECO:0000313" key="10">
    <source>
        <dbReference type="Proteomes" id="UP000477911"/>
    </source>
</evidence>
<dbReference type="SUPFAM" id="SSF161098">
    <property type="entry name" value="MetI-like"/>
    <property type="match status" value="1"/>
</dbReference>
<keyword evidence="6 7" id="KW-0472">Membrane</keyword>
<dbReference type="GO" id="GO:0005886">
    <property type="term" value="C:plasma membrane"/>
    <property type="evidence" value="ECO:0007669"/>
    <property type="project" value="UniProtKB-SubCell"/>
</dbReference>
<dbReference type="PANTHER" id="PTHR43386:SF25">
    <property type="entry name" value="PEPTIDE ABC TRANSPORTER PERMEASE PROTEIN"/>
    <property type="match status" value="1"/>
</dbReference>
<dbReference type="EMBL" id="WUMU01000015">
    <property type="protein sequence ID" value="MXN18784.1"/>
    <property type="molecule type" value="Genomic_DNA"/>
</dbReference>
<dbReference type="InterPro" id="IPR050366">
    <property type="entry name" value="BP-dependent_transpt_permease"/>
</dbReference>
<evidence type="ECO:0000256" key="3">
    <source>
        <dbReference type="ARBA" id="ARBA00022475"/>
    </source>
</evidence>
<dbReference type="PANTHER" id="PTHR43386">
    <property type="entry name" value="OLIGOPEPTIDE TRANSPORT SYSTEM PERMEASE PROTEIN APPC"/>
    <property type="match status" value="1"/>
</dbReference>
<dbReference type="PROSITE" id="PS50928">
    <property type="entry name" value="ABC_TM1"/>
    <property type="match status" value="1"/>
</dbReference>
<dbReference type="InterPro" id="IPR035906">
    <property type="entry name" value="MetI-like_sf"/>
</dbReference>
<name>A0A6L7G348_9RHOB</name>
<evidence type="ECO:0000256" key="1">
    <source>
        <dbReference type="ARBA" id="ARBA00004651"/>
    </source>
</evidence>
<comment type="similarity">
    <text evidence="7">Belongs to the binding-protein-dependent transport system permease family.</text>
</comment>
<dbReference type="Proteomes" id="UP000477911">
    <property type="component" value="Unassembled WGS sequence"/>
</dbReference>
<keyword evidence="2 7" id="KW-0813">Transport</keyword>
<dbReference type="InterPro" id="IPR000515">
    <property type="entry name" value="MetI-like"/>
</dbReference>
<comment type="caution">
    <text evidence="9">The sequence shown here is derived from an EMBL/GenBank/DDBJ whole genome shotgun (WGS) entry which is preliminary data.</text>
</comment>
<protein>
    <submittedName>
        <fullName evidence="9">ABC transporter permease subunit</fullName>
    </submittedName>
</protein>
<organism evidence="9 10">
    <name type="scientific">Pseudooceanicola albus</name>
    <dbReference type="NCBI Taxonomy" id="2692189"/>
    <lineage>
        <taxon>Bacteria</taxon>
        <taxon>Pseudomonadati</taxon>
        <taxon>Pseudomonadota</taxon>
        <taxon>Alphaproteobacteria</taxon>
        <taxon>Rhodobacterales</taxon>
        <taxon>Paracoccaceae</taxon>
        <taxon>Pseudooceanicola</taxon>
    </lineage>
</organism>
<evidence type="ECO:0000256" key="2">
    <source>
        <dbReference type="ARBA" id="ARBA00022448"/>
    </source>
</evidence>
<dbReference type="CDD" id="cd06261">
    <property type="entry name" value="TM_PBP2"/>
    <property type="match status" value="1"/>
</dbReference>
<evidence type="ECO:0000259" key="8">
    <source>
        <dbReference type="PROSITE" id="PS50928"/>
    </source>
</evidence>
<feature type="transmembrane region" description="Helical" evidence="7">
    <location>
        <begin position="80"/>
        <end position="103"/>
    </location>
</feature>